<dbReference type="PANTHER" id="PTHR30627:SF2">
    <property type="entry name" value="PEPTIDOGLYCAN D,D-TRANSPEPTIDASE MRDA"/>
    <property type="match status" value="1"/>
</dbReference>
<protein>
    <submittedName>
        <fullName evidence="2">Penicillin-binding protein 2</fullName>
    </submittedName>
</protein>
<feature type="compositionally biased region" description="Low complexity" evidence="1">
    <location>
        <begin position="147"/>
        <end position="157"/>
    </location>
</feature>
<dbReference type="Gene3D" id="3.40.710.10">
    <property type="entry name" value="DD-peptidase/beta-lactamase superfamily"/>
    <property type="match status" value="1"/>
</dbReference>
<dbReference type="EMBL" id="AUZY01013017">
    <property type="protein sequence ID" value="EQD26943.1"/>
    <property type="molecule type" value="Genomic_DNA"/>
</dbReference>
<dbReference type="GO" id="GO:0008658">
    <property type="term" value="F:penicillin binding"/>
    <property type="evidence" value="ECO:0007669"/>
    <property type="project" value="TreeGrafter"/>
</dbReference>
<comment type="caution">
    <text evidence="2">The sequence shown here is derived from an EMBL/GenBank/DDBJ whole genome shotgun (WGS) entry which is preliminary data.</text>
</comment>
<dbReference type="PANTHER" id="PTHR30627">
    <property type="entry name" value="PEPTIDOGLYCAN D,D-TRANSPEPTIDASE"/>
    <property type="match status" value="1"/>
</dbReference>
<reference evidence="2" key="2">
    <citation type="journal article" date="2014" name="ISME J.">
        <title>Microbial stratification in low pH oxic and suboxic macroscopic growths along an acid mine drainage.</title>
        <authorList>
            <person name="Mendez-Garcia C."/>
            <person name="Mesa V."/>
            <person name="Sprenger R.R."/>
            <person name="Richter M."/>
            <person name="Diez M.S."/>
            <person name="Solano J."/>
            <person name="Bargiela R."/>
            <person name="Golyshina O.V."/>
            <person name="Manteca A."/>
            <person name="Ramos J.L."/>
            <person name="Gallego J.R."/>
            <person name="Llorente I."/>
            <person name="Martins Dos Santos V.A."/>
            <person name="Jensen O.N."/>
            <person name="Pelaez A.I."/>
            <person name="Sanchez J."/>
            <person name="Ferrer M."/>
        </authorList>
    </citation>
    <scope>NUCLEOTIDE SEQUENCE</scope>
</reference>
<organism evidence="2">
    <name type="scientific">mine drainage metagenome</name>
    <dbReference type="NCBI Taxonomy" id="410659"/>
    <lineage>
        <taxon>unclassified sequences</taxon>
        <taxon>metagenomes</taxon>
        <taxon>ecological metagenomes</taxon>
    </lineage>
</organism>
<evidence type="ECO:0000256" key="1">
    <source>
        <dbReference type="SAM" id="MobiDB-lite"/>
    </source>
</evidence>
<reference evidence="2" key="1">
    <citation type="submission" date="2013-08" db="EMBL/GenBank/DDBJ databases">
        <authorList>
            <person name="Mendez C."/>
            <person name="Richter M."/>
            <person name="Ferrer M."/>
            <person name="Sanchez J."/>
        </authorList>
    </citation>
    <scope>NUCLEOTIDE SEQUENCE</scope>
</reference>
<dbReference type="SUPFAM" id="SSF56601">
    <property type="entry name" value="beta-lactamase/transpeptidase-like"/>
    <property type="match status" value="1"/>
</dbReference>
<dbReference type="GO" id="GO:0071972">
    <property type="term" value="F:peptidoglycan L,D-transpeptidase activity"/>
    <property type="evidence" value="ECO:0007669"/>
    <property type="project" value="TreeGrafter"/>
</dbReference>
<name>T0Y1R1_9ZZZZ</name>
<dbReference type="InterPro" id="IPR012338">
    <property type="entry name" value="Beta-lactam/transpept-like"/>
</dbReference>
<dbReference type="GO" id="GO:0071555">
    <property type="term" value="P:cell wall organization"/>
    <property type="evidence" value="ECO:0007669"/>
    <property type="project" value="TreeGrafter"/>
</dbReference>
<dbReference type="AlphaFoldDB" id="T0Y1R1"/>
<feature type="non-terminal residue" evidence="2">
    <location>
        <position position="1"/>
    </location>
</feature>
<feature type="region of interest" description="Disordered" evidence="1">
    <location>
        <begin position="137"/>
        <end position="175"/>
    </location>
</feature>
<accession>T0Y1R1</accession>
<gene>
    <name evidence="2" type="ORF">B1B_19376</name>
</gene>
<evidence type="ECO:0000313" key="2">
    <source>
        <dbReference type="EMBL" id="EQD26943.1"/>
    </source>
</evidence>
<dbReference type="GO" id="GO:0005886">
    <property type="term" value="C:plasma membrane"/>
    <property type="evidence" value="ECO:0007669"/>
    <property type="project" value="TreeGrafter"/>
</dbReference>
<dbReference type="InterPro" id="IPR050515">
    <property type="entry name" value="Beta-lactam/transpept"/>
</dbReference>
<sequence>RALGLLPAGATIGQAGLELEYQKQLGGHYGSQAILVNAQGVPVALGPTIPPRNGGTVVTSLDLNLQLLTTKLLQKAIAGGYPNSQPGDQGAAVVLDPQDGQVLAMASWPAYNDNIFGAPRNSAAIAALLSARAAPCLNMPPRPPSRRAPTSSWSSPRRMPPTARSRPGKFIPTGY</sequence>
<proteinExistence type="predicted"/>
<dbReference type="Gene3D" id="3.90.1310.10">
    <property type="entry name" value="Penicillin-binding protein 2a (Domain 2)"/>
    <property type="match status" value="1"/>
</dbReference>